<reference evidence="5" key="1">
    <citation type="submission" date="2018-05" db="EMBL/GenBank/DDBJ databases">
        <title>Azospirillum thermophila sp. nov., a novel isolated from hot spring.</title>
        <authorList>
            <person name="Zhao Z."/>
        </authorList>
    </citation>
    <scope>NUCLEOTIDE SEQUENCE [LARGE SCALE GENOMIC DNA]</scope>
    <source>
        <strain evidence="5">CFH 70021</strain>
    </source>
</reference>
<dbReference type="CDD" id="cd00130">
    <property type="entry name" value="PAS"/>
    <property type="match status" value="2"/>
</dbReference>
<name>A0A2S2CV65_9PROT</name>
<dbReference type="SUPFAM" id="SSF55785">
    <property type="entry name" value="PYP-like sensor domain (PAS domain)"/>
    <property type="match status" value="2"/>
</dbReference>
<sequence length="474" mass="52014">MVSASSRTFAHQCADLSSPSPFDDPSGEIAGLSVLKALRSPIWLFDPQSCRLLWANPGACLLLDAPDLASLLASSLPHALSASLQRCLAPHRDALARAEAVQMQVQWSLPPADRNILVDCLCSTTVIDGRPVLLVEGRETSNRWEVEESRATFDAILANAPMGIAIIDGDRRIRRVNQAMADIFQRPAASLLGAETRVMYSDDAVYEEVGRRAYPVLQRGGVFRDSFPMLRGNGSEVWCSLTGRRICPDDDSLGYVWMVEDISVRRRAEQTLNDSVAFQRVLLDTVPVPIFIQDVSGYYVNANAAFEQWLGIDRQSLFGKTVADLASGEHAQRDEEADRLLLAGGGTQTFETRVRCADGSQRDVVVSKAVYCRSGDKPAGIVGTMADISERKRAEQALRERHALFEQMFVSSRAVKLLVDPAGGCWWMSTRPPPTSTAIRWRGCAACRSPSSPRRRMRGTSRTSTGRGTRTAAP</sequence>
<dbReference type="PROSITE" id="PS50112">
    <property type="entry name" value="PAS"/>
    <property type="match status" value="1"/>
</dbReference>
<feature type="domain" description="PAC" evidence="3">
    <location>
        <begin position="348"/>
        <end position="400"/>
    </location>
</feature>
<feature type="compositionally biased region" description="Low complexity" evidence="1">
    <location>
        <begin position="460"/>
        <end position="474"/>
    </location>
</feature>
<dbReference type="InterPro" id="IPR035965">
    <property type="entry name" value="PAS-like_dom_sf"/>
</dbReference>
<feature type="region of interest" description="Disordered" evidence="1">
    <location>
        <begin position="447"/>
        <end position="474"/>
    </location>
</feature>
<evidence type="ECO:0000259" key="3">
    <source>
        <dbReference type="PROSITE" id="PS50113"/>
    </source>
</evidence>
<dbReference type="InterPro" id="IPR000014">
    <property type="entry name" value="PAS"/>
</dbReference>
<dbReference type="OrthoDB" id="7313492at2"/>
<dbReference type="InterPro" id="IPR052155">
    <property type="entry name" value="Biofilm_reg_signaling"/>
</dbReference>
<protein>
    <recommendedName>
        <fullName evidence="6">Histidine kinase</fullName>
    </recommendedName>
</protein>
<dbReference type="EMBL" id="CP029354">
    <property type="protein sequence ID" value="AWK88270.1"/>
    <property type="molecule type" value="Genomic_DNA"/>
</dbReference>
<dbReference type="NCBIfam" id="TIGR00229">
    <property type="entry name" value="sensory_box"/>
    <property type="match status" value="2"/>
</dbReference>
<organism evidence="4 5">
    <name type="scientific">Azospirillum thermophilum</name>
    <dbReference type="NCBI Taxonomy" id="2202148"/>
    <lineage>
        <taxon>Bacteria</taxon>
        <taxon>Pseudomonadati</taxon>
        <taxon>Pseudomonadota</taxon>
        <taxon>Alphaproteobacteria</taxon>
        <taxon>Rhodospirillales</taxon>
        <taxon>Azospirillaceae</taxon>
        <taxon>Azospirillum</taxon>
    </lineage>
</organism>
<dbReference type="InterPro" id="IPR000700">
    <property type="entry name" value="PAS-assoc_C"/>
</dbReference>
<accession>A0A2S2CV65</accession>
<dbReference type="RefSeq" id="WP_109330376.1">
    <property type="nucleotide sequence ID" value="NZ_CP029354.1"/>
</dbReference>
<dbReference type="AlphaFoldDB" id="A0A2S2CV65"/>
<gene>
    <name evidence="4" type="ORF">DEW08_19430</name>
</gene>
<evidence type="ECO:0000256" key="1">
    <source>
        <dbReference type="SAM" id="MobiDB-lite"/>
    </source>
</evidence>
<dbReference type="Gene3D" id="3.30.450.20">
    <property type="entry name" value="PAS domain"/>
    <property type="match status" value="2"/>
</dbReference>
<dbReference type="KEGG" id="azz:DEW08_19430"/>
<evidence type="ECO:0008006" key="6">
    <source>
        <dbReference type="Google" id="ProtNLM"/>
    </source>
</evidence>
<dbReference type="InterPro" id="IPR013656">
    <property type="entry name" value="PAS_4"/>
</dbReference>
<proteinExistence type="predicted"/>
<dbReference type="Pfam" id="PF08448">
    <property type="entry name" value="PAS_4"/>
    <property type="match status" value="2"/>
</dbReference>
<feature type="domain" description="PAS" evidence="2">
    <location>
        <begin position="275"/>
        <end position="345"/>
    </location>
</feature>
<evidence type="ECO:0000313" key="4">
    <source>
        <dbReference type="EMBL" id="AWK88270.1"/>
    </source>
</evidence>
<dbReference type="PANTHER" id="PTHR44757">
    <property type="entry name" value="DIGUANYLATE CYCLASE DGCP"/>
    <property type="match status" value="1"/>
</dbReference>
<dbReference type="PROSITE" id="PS50113">
    <property type="entry name" value="PAC"/>
    <property type="match status" value="1"/>
</dbReference>
<dbReference type="SMART" id="SM00086">
    <property type="entry name" value="PAC"/>
    <property type="match status" value="2"/>
</dbReference>
<dbReference type="Pfam" id="PF13188">
    <property type="entry name" value="PAS_8"/>
    <property type="match status" value="1"/>
</dbReference>
<dbReference type="SMART" id="SM00091">
    <property type="entry name" value="PAS"/>
    <property type="match status" value="3"/>
</dbReference>
<keyword evidence="5" id="KW-1185">Reference proteome</keyword>
<dbReference type="PANTHER" id="PTHR44757:SF2">
    <property type="entry name" value="BIOFILM ARCHITECTURE MAINTENANCE PROTEIN MBAA"/>
    <property type="match status" value="1"/>
</dbReference>
<dbReference type="InterPro" id="IPR001610">
    <property type="entry name" value="PAC"/>
</dbReference>
<dbReference type="Proteomes" id="UP000245629">
    <property type="component" value="Chromosome 3"/>
</dbReference>
<evidence type="ECO:0000259" key="2">
    <source>
        <dbReference type="PROSITE" id="PS50112"/>
    </source>
</evidence>
<evidence type="ECO:0000313" key="5">
    <source>
        <dbReference type="Proteomes" id="UP000245629"/>
    </source>
</evidence>